<dbReference type="Proteomes" id="UP000076420">
    <property type="component" value="Unassembled WGS sequence"/>
</dbReference>
<dbReference type="AlphaFoldDB" id="A0A2C9M0J6"/>
<dbReference type="RefSeq" id="XP_013064093.2">
    <property type="nucleotide sequence ID" value="XM_013208639.2"/>
</dbReference>
<organism evidence="2 3">
    <name type="scientific">Biomphalaria glabrata</name>
    <name type="common">Bloodfluke planorb</name>
    <name type="synonym">Freshwater snail</name>
    <dbReference type="NCBI Taxonomy" id="6526"/>
    <lineage>
        <taxon>Eukaryota</taxon>
        <taxon>Metazoa</taxon>
        <taxon>Spiralia</taxon>
        <taxon>Lophotrochozoa</taxon>
        <taxon>Mollusca</taxon>
        <taxon>Gastropoda</taxon>
        <taxon>Heterobranchia</taxon>
        <taxon>Euthyneura</taxon>
        <taxon>Panpulmonata</taxon>
        <taxon>Hygrophila</taxon>
        <taxon>Lymnaeoidea</taxon>
        <taxon>Planorbidae</taxon>
        <taxon>Biomphalaria</taxon>
    </lineage>
</organism>
<dbReference type="EnsemblMetazoa" id="BGLB037123-RB">
    <property type="protein sequence ID" value="BGLB037123-PB"/>
    <property type="gene ID" value="BGLB037123"/>
</dbReference>
<protein>
    <submittedName>
        <fullName evidence="2">Uncharacterized protein</fullName>
    </submittedName>
</protein>
<keyword evidence="1" id="KW-0812">Transmembrane</keyword>
<feature type="transmembrane region" description="Helical" evidence="1">
    <location>
        <begin position="63"/>
        <end position="83"/>
    </location>
</feature>
<reference evidence="2" key="1">
    <citation type="submission" date="2020-05" db="UniProtKB">
        <authorList>
            <consortium name="EnsemblMetazoa"/>
        </authorList>
    </citation>
    <scope>IDENTIFICATION</scope>
    <source>
        <strain evidence="2">BB02</strain>
    </source>
</reference>
<evidence type="ECO:0000256" key="1">
    <source>
        <dbReference type="SAM" id="Phobius"/>
    </source>
</evidence>
<dbReference type="KEGG" id="bgt:106053162"/>
<feature type="transmembrane region" description="Helical" evidence="1">
    <location>
        <begin position="103"/>
        <end position="128"/>
    </location>
</feature>
<feature type="transmembrane region" description="Helical" evidence="1">
    <location>
        <begin position="182"/>
        <end position="200"/>
    </location>
</feature>
<dbReference type="OrthoDB" id="10288398at2759"/>
<gene>
    <name evidence="2" type="primary">106053162</name>
</gene>
<dbReference type="VEuPathDB" id="VectorBase:BGLB037123"/>
<sequence>MSIPVAIELPPLTGVLNLTKTDAMLYTGVFASFGSLSGLFTILFLLLTYITSTRENMKFSEKILVYNVLISDLIYEIIVLTILCPSIRQNEWTFNEFKTTWIAFISTACMFHSQLALVFICDLIVLSLTDSYRFHASDNIRHMSALVLSTLCLSICICSLPACEQAGYIFRQEWLAPSFNLRHQYGSIFMVSTMYSLILSKQAVNLLKMSRVRTFFINNSSKITARALKDLELLILFDVFIALYNVATLPAVIGGMAFKVTLFLEVIVIVGPMVRVILLYFLCPHFHFGTASSGDDYMDEYAMISAEDNDVLKLELMSKEGAPTTTSV</sequence>
<evidence type="ECO:0000313" key="3">
    <source>
        <dbReference type="Proteomes" id="UP000076420"/>
    </source>
</evidence>
<feature type="transmembrane region" description="Helical" evidence="1">
    <location>
        <begin position="262"/>
        <end position="283"/>
    </location>
</feature>
<evidence type="ECO:0000313" key="2">
    <source>
        <dbReference type="EnsemblMetazoa" id="BGLB037123-PA"/>
    </source>
</evidence>
<name>A0A2C9M0J6_BIOGL</name>
<proteinExistence type="predicted"/>
<feature type="transmembrane region" description="Helical" evidence="1">
    <location>
        <begin position="140"/>
        <end position="162"/>
    </location>
</feature>
<feature type="transmembrane region" description="Helical" evidence="1">
    <location>
        <begin position="23"/>
        <end position="51"/>
    </location>
</feature>
<accession>A0A2C9M0J6</accession>
<dbReference type="EnsemblMetazoa" id="BGLB037123-RA">
    <property type="protein sequence ID" value="BGLB037123-PA"/>
    <property type="gene ID" value="BGLB037123"/>
</dbReference>
<keyword evidence="1" id="KW-0472">Membrane</keyword>
<feature type="transmembrane region" description="Helical" evidence="1">
    <location>
        <begin position="233"/>
        <end position="256"/>
    </location>
</feature>
<dbReference type="VEuPathDB" id="VectorBase:BGLAX_041833"/>
<keyword evidence="1" id="KW-1133">Transmembrane helix</keyword>